<feature type="compositionally biased region" description="Pro residues" evidence="4">
    <location>
        <begin position="14"/>
        <end position="30"/>
    </location>
</feature>
<dbReference type="Pfam" id="PF00160">
    <property type="entry name" value="Pro_isomerase"/>
    <property type="match status" value="1"/>
</dbReference>
<dbReference type="PROSITE" id="PS50072">
    <property type="entry name" value="CSA_PPIASE_2"/>
    <property type="match status" value="1"/>
</dbReference>
<reference evidence="6 7" key="2">
    <citation type="submission" date="2019-09" db="EMBL/GenBank/DDBJ databases">
        <authorList>
            <person name="Mazur A."/>
        </authorList>
    </citation>
    <scope>NUCLEOTIDE SEQUENCE [LARGE SCALE GENOMIC DNA]</scope>
    <source>
        <strain evidence="6 7">3729k</strain>
    </source>
</reference>
<dbReference type="AlphaFoldDB" id="A0A5B2ZCL3"/>
<dbReference type="Gene3D" id="2.40.100.10">
    <property type="entry name" value="Cyclophilin-like"/>
    <property type="match status" value="1"/>
</dbReference>
<evidence type="ECO:0000256" key="1">
    <source>
        <dbReference type="ARBA" id="ARBA00023110"/>
    </source>
</evidence>
<evidence type="ECO:0000313" key="6">
    <source>
        <dbReference type="EMBL" id="KAA2285876.1"/>
    </source>
</evidence>
<dbReference type="Proteomes" id="UP000322165">
    <property type="component" value="Unassembled WGS sequence"/>
</dbReference>
<dbReference type="EC" id="5.2.1.8" evidence="3"/>
<evidence type="ECO:0000259" key="5">
    <source>
        <dbReference type="PROSITE" id="PS50072"/>
    </source>
</evidence>
<name>A0A5B2ZCL3_9GAMM</name>
<reference evidence="6 7" key="1">
    <citation type="submission" date="2019-09" db="EMBL/GenBank/DDBJ databases">
        <title>Arenimonas chukotkensis sp. nov., a bacterium isolated from Chukotka hot spring, Arctic region, Russia.</title>
        <authorList>
            <person name="Zayulina K.S."/>
            <person name="Prokofeva M.I."/>
            <person name="Elcheninov A.G."/>
            <person name="Novikov A."/>
            <person name="Kochetkova T.V."/>
            <person name="Kublanov I.V."/>
        </authorList>
    </citation>
    <scope>NUCLEOTIDE SEQUENCE [LARGE SCALE GENOMIC DNA]</scope>
    <source>
        <strain evidence="6 7">3729k</strain>
    </source>
</reference>
<keyword evidence="3" id="KW-0732">Signal</keyword>
<comment type="function">
    <text evidence="3">PPIases accelerate the folding of proteins. It catalyzes the cis-trans isomerization of proline imidic peptide bonds in oligopeptides.</text>
</comment>
<dbReference type="InterPro" id="IPR002130">
    <property type="entry name" value="Cyclophilin-type_PPIase_dom"/>
</dbReference>
<protein>
    <recommendedName>
        <fullName evidence="3">Peptidyl-prolyl cis-trans isomerase</fullName>
        <shortName evidence="3">PPIase</shortName>
        <ecNumber evidence="3">5.2.1.8</ecNumber>
    </recommendedName>
</protein>
<feature type="region of interest" description="Disordered" evidence="4">
    <location>
        <begin position="14"/>
        <end position="35"/>
    </location>
</feature>
<evidence type="ECO:0000256" key="3">
    <source>
        <dbReference type="RuleBase" id="RU363019"/>
    </source>
</evidence>
<keyword evidence="7" id="KW-1185">Reference proteome</keyword>
<dbReference type="PRINTS" id="PR00153">
    <property type="entry name" value="CSAPPISMRASE"/>
</dbReference>
<dbReference type="SUPFAM" id="SSF50891">
    <property type="entry name" value="Cyclophilin-like"/>
    <property type="match status" value="1"/>
</dbReference>
<comment type="caution">
    <text evidence="6">The sequence shown here is derived from an EMBL/GenBank/DDBJ whole genome shotgun (WGS) entry which is preliminary data.</text>
</comment>
<feature type="signal peptide" evidence="3">
    <location>
        <begin position="1"/>
        <end position="21"/>
    </location>
</feature>
<feature type="chain" id="PRO_5023075540" description="Peptidyl-prolyl cis-trans isomerase" evidence="3">
    <location>
        <begin position="22"/>
        <end position="227"/>
    </location>
</feature>
<evidence type="ECO:0000313" key="7">
    <source>
        <dbReference type="Proteomes" id="UP000322165"/>
    </source>
</evidence>
<dbReference type="GO" id="GO:0003755">
    <property type="term" value="F:peptidyl-prolyl cis-trans isomerase activity"/>
    <property type="evidence" value="ECO:0007669"/>
    <property type="project" value="UniProtKB-UniRule"/>
</dbReference>
<dbReference type="EMBL" id="VUOD01000002">
    <property type="protein sequence ID" value="KAA2285876.1"/>
    <property type="molecule type" value="Genomic_DNA"/>
</dbReference>
<dbReference type="PANTHER" id="PTHR43246">
    <property type="entry name" value="PEPTIDYL-PROLYL CIS-TRANS ISOMERASE CYP38, CHLOROPLASTIC"/>
    <property type="match status" value="1"/>
</dbReference>
<feature type="domain" description="PPIase cyclophilin-type" evidence="5">
    <location>
        <begin position="46"/>
        <end position="205"/>
    </location>
</feature>
<comment type="similarity">
    <text evidence="3">Belongs to the cyclophilin-type PPIase family.</text>
</comment>
<evidence type="ECO:0000256" key="2">
    <source>
        <dbReference type="ARBA" id="ARBA00023235"/>
    </source>
</evidence>
<keyword evidence="2 3" id="KW-0413">Isomerase</keyword>
<organism evidence="6 7">
    <name type="scientific">Arenimonas fontis</name>
    <dbReference type="NCBI Taxonomy" id="2608255"/>
    <lineage>
        <taxon>Bacteria</taxon>
        <taxon>Pseudomonadati</taxon>
        <taxon>Pseudomonadota</taxon>
        <taxon>Gammaproteobacteria</taxon>
        <taxon>Lysobacterales</taxon>
        <taxon>Lysobacteraceae</taxon>
        <taxon>Arenimonas</taxon>
    </lineage>
</organism>
<gene>
    <name evidence="6" type="ORF">F0415_04130</name>
</gene>
<accession>A0A5B2ZCL3</accession>
<comment type="catalytic activity">
    <reaction evidence="3">
        <text>[protein]-peptidylproline (omega=180) = [protein]-peptidylproline (omega=0)</text>
        <dbReference type="Rhea" id="RHEA:16237"/>
        <dbReference type="Rhea" id="RHEA-COMP:10747"/>
        <dbReference type="Rhea" id="RHEA-COMP:10748"/>
        <dbReference type="ChEBI" id="CHEBI:83833"/>
        <dbReference type="ChEBI" id="CHEBI:83834"/>
        <dbReference type="EC" id="5.2.1.8"/>
    </reaction>
</comment>
<sequence>MAWLALAGTLAAAPAPPPVSGAGPSAPPATLPDTEPAAAPRVLMVTSLGELLLELDPVAAPRTVANFLAYATEGHYNGTVFHRVVPGLLAQGGGFTPDLQQKPVRDPVPHEGGNGLPHRRGSIAAARDRGVLDSATTQFFINLADNPQFEGRPGGDPYTAGYAVFGRVVQGMEVLDRIAAVPTGAQGPFPAWVPQTPVVIERVQVIGAAPAASPAADAQAGDAGRRP</sequence>
<keyword evidence="1 3" id="KW-0697">Rotamase</keyword>
<proteinExistence type="inferred from homology"/>
<evidence type="ECO:0000256" key="4">
    <source>
        <dbReference type="SAM" id="MobiDB-lite"/>
    </source>
</evidence>
<dbReference type="InterPro" id="IPR029000">
    <property type="entry name" value="Cyclophilin-like_dom_sf"/>
</dbReference>
<dbReference type="InterPro" id="IPR044665">
    <property type="entry name" value="E_coli_cyclophilin_A-like"/>
</dbReference>